<dbReference type="SMART" id="SM00192">
    <property type="entry name" value="LDLa"/>
    <property type="match status" value="3"/>
</dbReference>
<evidence type="ECO:0000256" key="6">
    <source>
        <dbReference type="ARBA" id="ARBA00022989"/>
    </source>
</evidence>
<dbReference type="CDD" id="cd00112">
    <property type="entry name" value="LDLa"/>
    <property type="match status" value="3"/>
</dbReference>
<dbReference type="Pfam" id="PF00057">
    <property type="entry name" value="Ldl_recept_a"/>
    <property type="match status" value="3"/>
</dbReference>
<evidence type="ECO:0000256" key="12">
    <source>
        <dbReference type="PROSITE-ProRule" id="PRU00461"/>
    </source>
</evidence>
<feature type="disulfide bond" evidence="11">
    <location>
        <begin position="421"/>
        <end position="436"/>
    </location>
</feature>
<dbReference type="Gene3D" id="2.120.10.30">
    <property type="entry name" value="TolB, C-terminal domain"/>
    <property type="match status" value="1"/>
</dbReference>
<sequence>MVCSCPTHYTLSSTDNKTCNAPRVFMLFSTTTDIRRILFTSSDNLEVVLPVRGLTDVRAIDYDVNSHLIYWIDSAAKEIRRAFQNGSNAKSIVLGEDSSPYDLAIDSYGQQLFWTDSVTNSINVYSLRKGVSMGVVFHERGVHPRSIVLYPEMGQMFFTNEKPEKKSIVRATMAGTDKKLFRAASPGDLAVDKTRNRLYWTDTIMKRIEYADLTEMNRATLIETNVLQPVGLAVHGNYVYWIDRKRRNIMKIREDEDFGREVQAATDDLSDMIVVDTLKTSVHHPCFMKPCSHICSVGVHGHAQCSCPMDMILADNNSTCRAPKTCKPEQFTCSSGQCIPQGWICDDSEDCNDGSDEQNCTKCPKGEVRCDGGKCISVTKLCDGNADCEDGSDEKPYNCRLECADDEFRCATVCIAKDWVCDNHDDCGDNADEIDCDVITDNGTSSSFNVGLAGGLILLRQVCVDKSKQRFHRSVLPSPAPVDMPAKRKVEPSKPKARKMRSYNIGKDSTCIGQENALHGERYN</sequence>
<feature type="compositionally biased region" description="Basic and acidic residues" evidence="13">
    <location>
        <begin position="485"/>
        <end position="494"/>
    </location>
</feature>
<gene>
    <name evidence="14" type="ORF">PLOB_00037543</name>
</gene>
<evidence type="ECO:0000313" key="14">
    <source>
        <dbReference type="EMBL" id="CAH3187452.1"/>
    </source>
</evidence>
<comment type="subcellular location">
    <subcellularLocation>
        <location evidence="1">Membrane</location>
        <topology evidence="1">Single-pass membrane protein</topology>
    </subcellularLocation>
</comment>
<keyword evidence="4" id="KW-0812">Transmembrane</keyword>
<dbReference type="SUPFAM" id="SSF57424">
    <property type="entry name" value="LDL receptor-like module"/>
    <property type="match status" value="3"/>
</dbReference>
<dbReference type="PANTHER" id="PTHR22722">
    <property type="entry name" value="LOW-DENSITY LIPOPROTEIN RECEPTOR-RELATED PROTEIN 2-RELATED"/>
    <property type="match status" value="1"/>
</dbReference>
<feature type="disulfide bond" evidence="11">
    <location>
        <begin position="333"/>
        <end position="351"/>
    </location>
</feature>
<feature type="disulfide bond" evidence="11">
    <location>
        <begin position="345"/>
        <end position="360"/>
    </location>
</feature>
<evidence type="ECO:0000256" key="2">
    <source>
        <dbReference type="ARBA" id="ARBA00022536"/>
    </source>
</evidence>
<evidence type="ECO:0000256" key="4">
    <source>
        <dbReference type="ARBA" id="ARBA00022692"/>
    </source>
</evidence>
<dbReference type="Proteomes" id="UP001159405">
    <property type="component" value="Unassembled WGS sequence"/>
</dbReference>
<dbReference type="Pfam" id="PF00058">
    <property type="entry name" value="Ldl_recept_b"/>
    <property type="match status" value="1"/>
</dbReference>
<feature type="disulfide bond" evidence="11">
    <location>
        <begin position="370"/>
        <end position="388"/>
    </location>
</feature>
<dbReference type="InterPro" id="IPR000033">
    <property type="entry name" value="LDLR_classB_rpt"/>
</dbReference>
<dbReference type="Gene3D" id="4.10.400.10">
    <property type="entry name" value="Low-density Lipoprotein Receptor"/>
    <property type="match status" value="3"/>
</dbReference>
<dbReference type="SUPFAM" id="SSF63825">
    <property type="entry name" value="YWTD domain"/>
    <property type="match status" value="1"/>
</dbReference>
<dbReference type="SMART" id="SM00135">
    <property type="entry name" value="LY"/>
    <property type="match status" value="5"/>
</dbReference>
<evidence type="ECO:0000256" key="7">
    <source>
        <dbReference type="ARBA" id="ARBA00023136"/>
    </source>
</evidence>
<dbReference type="InterPro" id="IPR036055">
    <property type="entry name" value="LDL_receptor-like_sf"/>
</dbReference>
<comment type="caution">
    <text evidence="14">The sequence shown here is derived from an EMBL/GenBank/DDBJ whole genome shotgun (WGS) entry which is preliminary data.</text>
</comment>
<keyword evidence="15" id="KW-1185">Reference proteome</keyword>
<proteinExistence type="predicted"/>
<organism evidence="14 15">
    <name type="scientific">Porites lobata</name>
    <dbReference type="NCBI Taxonomy" id="104759"/>
    <lineage>
        <taxon>Eukaryota</taxon>
        <taxon>Metazoa</taxon>
        <taxon>Cnidaria</taxon>
        <taxon>Anthozoa</taxon>
        <taxon>Hexacorallia</taxon>
        <taxon>Scleractinia</taxon>
        <taxon>Fungiina</taxon>
        <taxon>Poritidae</taxon>
        <taxon>Porites</taxon>
    </lineage>
</organism>
<dbReference type="PROSITE" id="PS51120">
    <property type="entry name" value="LDLRB"/>
    <property type="match status" value="2"/>
</dbReference>
<evidence type="ECO:0000256" key="8">
    <source>
        <dbReference type="ARBA" id="ARBA00023157"/>
    </source>
</evidence>
<dbReference type="PANTHER" id="PTHR22722:SF14">
    <property type="entry name" value="MEGALIN, ISOFORM A"/>
    <property type="match status" value="1"/>
</dbReference>
<evidence type="ECO:0000256" key="10">
    <source>
        <dbReference type="ARBA" id="ARBA00023180"/>
    </source>
</evidence>
<dbReference type="InterPro" id="IPR011042">
    <property type="entry name" value="6-blade_b-propeller_TolB-like"/>
</dbReference>
<evidence type="ECO:0000256" key="5">
    <source>
        <dbReference type="ARBA" id="ARBA00022737"/>
    </source>
</evidence>
<dbReference type="InterPro" id="IPR002172">
    <property type="entry name" value="LDrepeatLR_classA_rpt"/>
</dbReference>
<evidence type="ECO:0000256" key="3">
    <source>
        <dbReference type="ARBA" id="ARBA00022583"/>
    </source>
</evidence>
<feature type="region of interest" description="Disordered" evidence="13">
    <location>
        <begin position="475"/>
        <end position="499"/>
    </location>
</feature>
<dbReference type="EMBL" id="CALNXK010000543">
    <property type="protein sequence ID" value="CAH3187452.1"/>
    <property type="molecule type" value="Genomic_DNA"/>
</dbReference>
<comment type="caution">
    <text evidence="11">Lacks conserved residue(s) required for the propagation of feature annotation.</text>
</comment>
<keyword evidence="6" id="KW-1133">Transmembrane helix</keyword>
<reference evidence="14 15" key="1">
    <citation type="submission" date="2022-05" db="EMBL/GenBank/DDBJ databases">
        <authorList>
            <consortium name="Genoscope - CEA"/>
            <person name="William W."/>
        </authorList>
    </citation>
    <scope>NUCLEOTIDE SEQUENCE [LARGE SCALE GENOMIC DNA]</scope>
</reference>
<evidence type="ECO:0000256" key="11">
    <source>
        <dbReference type="PROSITE-ProRule" id="PRU00124"/>
    </source>
</evidence>
<protein>
    <submittedName>
        <fullName evidence="14">Uncharacterized protein</fullName>
    </submittedName>
</protein>
<keyword evidence="8 11" id="KW-1015">Disulfide bond</keyword>
<dbReference type="PRINTS" id="PR00261">
    <property type="entry name" value="LDLRECEPTOR"/>
</dbReference>
<keyword evidence="7" id="KW-0472">Membrane</keyword>
<evidence type="ECO:0000256" key="1">
    <source>
        <dbReference type="ARBA" id="ARBA00004167"/>
    </source>
</evidence>
<evidence type="ECO:0000256" key="13">
    <source>
        <dbReference type="SAM" id="MobiDB-lite"/>
    </source>
</evidence>
<keyword evidence="5" id="KW-0677">Repeat</keyword>
<keyword evidence="2" id="KW-0245">EGF-like domain</keyword>
<dbReference type="InterPro" id="IPR051221">
    <property type="entry name" value="LDLR-related"/>
</dbReference>
<keyword evidence="9" id="KW-0675">Receptor</keyword>
<name>A0ABN8SB18_9CNID</name>
<feature type="disulfide bond" evidence="11">
    <location>
        <begin position="326"/>
        <end position="338"/>
    </location>
</feature>
<dbReference type="PROSITE" id="PS01209">
    <property type="entry name" value="LDLRA_1"/>
    <property type="match status" value="2"/>
</dbReference>
<feature type="repeat" description="LDL-receptor class B" evidence="12">
    <location>
        <begin position="196"/>
        <end position="238"/>
    </location>
</feature>
<keyword evidence="10" id="KW-0325">Glycoprotein</keyword>
<feature type="repeat" description="LDL-receptor class B" evidence="12">
    <location>
        <begin position="67"/>
        <end position="109"/>
    </location>
</feature>
<evidence type="ECO:0000256" key="9">
    <source>
        <dbReference type="ARBA" id="ARBA00023170"/>
    </source>
</evidence>
<feature type="disulfide bond" evidence="11">
    <location>
        <begin position="363"/>
        <end position="375"/>
    </location>
</feature>
<dbReference type="InterPro" id="IPR023415">
    <property type="entry name" value="LDLR_class-A_CS"/>
</dbReference>
<evidence type="ECO:0000313" key="15">
    <source>
        <dbReference type="Proteomes" id="UP001159405"/>
    </source>
</evidence>
<accession>A0ABN8SB18</accession>
<dbReference type="PROSITE" id="PS50068">
    <property type="entry name" value="LDLRA_2"/>
    <property type="match status" value="3"/>
</dbReference>
<keyword evidence="3" id="KW-0254">Endocytosis</keyword>